<name>A0A7Z2GEL7_9BURK</name>
<accession>A0A7Z2GEL7</accession>
<dbReference type="Proteomes" id="UP000434209">
    <property type="component" value="Chromosome 4"/>
</dbReference>
<gene>
    <name evidence="1" type="ORF">FAZ97_34160</name>
</gene>
<organism evidence="1 2">
    <name type="scientific">Paraburkholderia acidiphila</name>
    <dbReference type="NCBI Taxonomy" id="2571747"/>
    <lineage>
        <taxon>Bacteria</taxon>
        <taxon>Pseudomonadati</taxon>
        <taxon>Pseudomonadota</taxon>
        <taxon>Betaproteobacteria</taxon>
        <taxon>Burkholderiales</taxon>
        <taxon>Burkholderiaceae</taxon>
        <taxon>Paraburkholderia</taxon>
    </lineage>
</organism>
<keyword evidence="2" id="KW-1185">Reference proteome</keyword>
<dbReference type="EMBL" id="CP046912">
    <property type="protein sequence ID" value="QGZ59974.1"/>
    <property type="molecule type" value="Genomic_DNA"/>
</dbReference>
<dbReference type="KEGG" id="pacp:FAZ97_34160"/>
<sequence>MHRVFSHRGFEIHVRLAEASPGLYDAFFQIKGGVHVGVIDELGAETKLRKGPFGPQKAFLSAQEAGQTAIDAVIGEDES</sequence>
<proteinExistence type="predicted"/>
<dbReference type="AlphaFoldDB" id="A0A7Z2GEL7"/>
<dbReference type="RefSeq" id="WP_158763149.1">
    <property type="nucleotide sequence ID" value="NZ_CP046912.1"/>
</dbReference>
<reference evidence="1 2" key="1">
    <citation type="submission" date="2019-12" db="EMBL/GenBank/DDBJ databases">
        <title>Paraburkholderia acidiphila 7Q-K02 sp. nov and Paraburkholderia acidisoli DHF22 sp. nov., two strains isolated from forest soil.</title>
        <authorList>
            <person name="Gao Z."/>
            <person name="Qiu L."/>
        </authorList>
    </citation>
    <scope>NUCLEOTIDE SEQUENCE [LARGE SCALE GENOMIC DNA]</scope>
    <source>
        <strain evidence="1 2">7Q-K02</strain>
    </source>
</reference>
<evidence type="ECO:0000313" key="2">
    <source>
        <dbReference type="Proteomes" id="UP000434209"/>
    </source>
</evidence>
<evidence type="ECO:0000313" key="1">
    <source>
        <dbReference type="EMBL" id="QGZ59974.1"/>
    </source>
</evidence>
<protein>
    <submittedName>
        <fullName evidence="1">Uncharacterized protein</fullName>
    </submittedName>
</protein>
<dbReference type="OrthoDB" id="9102474at2"/>